<dbReference type="InterPro" id="IPR001841">
    <property type="entry name" value="Znf_RING"/>
</dbReference>
<dbReference type="Proteomes" id="UP000612055">
    <property type="component" value="Unassembled WGS sequence"/>
</dbReference>
<dbReference type="GO" id="GO:0005634">
    <property type="term" value="C:nucleus"/>
    <property type="evidence" value="ECO:0007669"/>
    <property type="project" value="InterPro"/>
</dbReference>
<feature type="compositionally biased region" description="Pro residues" evidence="2">
    <location>
        <begin position="45"/>
        <end position="56"/>
    </location>
</feature>
<dbReference type="OrthoDB" id="551905at2759"/>
<feature type="region of interest" description="Disordered" evidence="2">
    <location>
        <begin position="284"/>
        <end position="382"/>
    </location>
</feature>
<evidence type="ECO:0000256" key="2">
    <source>
        <dbReference type="SAM" id="MobiDB-lite"/>
    </source>
</evidence>
<proteinExistence type="predicted"/>
<evidence type="ECO:0000259" key="3">
    <source>
        <dbReference type="PROSITE" id="PS50089"/>
    </source>
</evidence>
<reference evidence="4" key="1">
    <citation type="journal article" date="2020" name="bioRxiv">
        <title>Comparative genomics of Chlamydomonas.</title>
        <authorList>
            <person name="Craig R.J."/>
            <person name="Hasan A.R."/>
            <person name="Ness R.W."/>
            <person name="Keightley P.D."/>
        </authorList>
    </citation>
    <scope>NUCLEOTIDE SEQUENCE</scope>
    <source>
        <strain evidence="4">CCAP 11/70</strain>
    </source>
</reference>
<dbReference type="SMART" id="SM00184">
    <property type="entry name" value="RING"/>
    <property type="match status" value="1"/>
</dbReference>
<feature type="region of interest" description="Disordered" evidence="2">
    <location>
        <begin position="1"/>
        <end position="61"/>
    </location>
</feature>
<feature type="compositionally biased region" description="Pro residues" evidence="2">
    <location>
        <begin position="303"/>
        <end position="320"/>
    </location>
</feature>
<dbReference type="GO" id="GO:0016567">
    <property type="term" value="P:protein ubiquitination"/>
    <property type="evidence" value="ECO:0007669"/>
    <property type="project" value="InterPro"/>
</dbReference>
<keyword evidence="1" id="KW-0862">Zinc</keyword>
<evidence type="ECO:0000313" key="5">
    <source>
        <dbReference type="Proteomes" id="UP000612055"/>
    </source>
</evidence>
<dbReference type="EMBL" id="JAEHOE010000019">
    <property type="protein sequence ID" value="KAG2496323.1"/>
    <property type="molecule type" value="Genomic_DNA"/>
</dbReference>
<feature type="region of interest" description="Disordered" evidence="2">
    <location>
        <begin position="163"/>
        <end position="193"/>
    </location>
</feature>
<feature type="compositionally biased region" description="Basic and acidic residues" evidence="2">
    <location>
        <begin position="165"/>
        <end position="188"/>
    </location>
</feature>
<comment type="caution">
    <text evidence="4">The sequence shown here is derived from an EMBL/GenBank/DDBJ whole genome shotgun (WGS) entry which is preliminary data.</text>
</comment>
<dbReference type="SUPFAM" id="SSF57850">
    <property type="entry name" value="RING/U-box"/>
    <property type="match status" value="1"/>
</dbReference>
<dbReference type="GO" id="GO:0004842">
    <property type="term" value="F:ubiquitin-protein transferase activity"/>
    <property type="evidence" value="ECO:0007669"/>
    <property type="project" value="InterPro"/>
</dbReference>
<dbReference type="InterPro" id="IPR037381">
    <property type="entry name" value="RFWD3"/>
</dbReference>
<feature type="compositionally biased region" description="Low complexity" evidence="2">
    <location>
        <begin position="321"/>
        <end position="353"/>
    </location>
</feature>
<sequence length="837" mass="84010">MTPIEILDDEEGSGDRAEAEGGAHVAASALPPPAPVGESAAPSPEAAPPGAGPSAPPAAAAPAATTMTGECVICMEPYEAEGDHSPVFLRCGHHAGKQCMEQWIHVQKKCPQCRVKATLRQLIRIFNLPALVVAGGGPVTPAAPAQLSELAQREVMLQAAQRAKAKAEEEAREKDREAKRLRTERDQAHQSMEALRRQAQAAQAALAERDAKHQQQLLQLTAAAQQAIEAQRQQCMQQMQSAVAAAAATAARATGAAGAAGCSVTGATPPAPAPAVAASAAPGAAAAPLQPTPQPKAPSTTLTPPPAVGVTQPPPAPSAPVAPQAVTQAAPPTAAASGPAAGAMWGHYTSATPAPSPPPTLVSSSSFAAPGPALSPQPATFPWLGSGPAAPVATSVATPAPIPEPPPFERLFWVSVSGCRLAALDPLGGCIMVTEQPATPAGGGASWVRKISLASWQSSTRIMLPPTAGIACDLQVAPPPPGLAAASYPRLTALVTRGLGLSLICPRADSVVATFAGLPHKPVSVSWVPTDAGPTAIAALPTASPTSWEHVLVAGLERGHVALLDTRRTSEPVAVLAPLQVRPTCAQLPVRTVAALPSVGGPADAAGGGARWPAVALSCPRGAWLMAGAEGSPEGGPAMHVLGGGFGASASMQVEHLAVTAASAAGGAVGGASGWLGGAFGVQEAAQPWRVALSWKPSDATGAAGAAGGLGPRHEVGRVKLNGNYTHERTLQAYTRAGVSSVRSCFVPSCDPASAGGSGPPPQLASSDDRSRRPVVWSLRDHAGGAAGAPWQWLEEHPEPPTCTVAALGPGGGAAGAPCFLAASSASIVNVYHRRTG</sequence>
<keyword evidence="1" id="KW-0479">Metal-binding</keyword>
<organism evidence="4 5">
    <name type="scientific">Edaphochlamys debaryana</name>
    <dbReference type="NCBI Taxonomy" id="47281"/>
    <lineage>
        <taxon>Eukaryota</taxon>
        <taxon>Viridiplantae</taxon>
        <taxon>Chlorophyta</taxon>
        <taxon>core chlorophytes</taxon>
        <taxon>Chlorophyceae</taxon>
        <taxon>CS clade</taxon>
        <taxon>Chlamydomonadales</taxon>
        <taxon>Chlamydomonadales incertae sedis</taxon>
        <taxon>Edaphochlamys</taxon>
    </lineage>
</organism>
<feature type="compositionally biased region" description="Acidic residues" evidence="2">
    <location>
        <begin position="1"/>
        <end position="12"/>
    </location>
</feature>
<dbReference type="PANTHER" id="PTHR16047:SF7">
    <property type="entry name" value="E3 UBIQUITIN-PROTEIN LIGASE RFWD3"/>
    <property type="match status" value="1"/>
</dbReference>
<evidence type="ECO:0000313" key="4">
    <source>
        <dbReference type="EMBL" id="KAG2496323.1"/>
    </source>
</evidence>
<dbReference type="Pfam" id="PF13639">
    <property type="entry name" value="zf-RING_2"/>
    <property type="match status" value="1"/>
</dbReference>
<dbReference type="AlphaFoldDB" id="A0A835Y5E9"/>
<keyword evidence="1" id="KW-0863">Zinc-finger</keyword>
<accession>A0A835Y5E9</accession>
<dbReference type="Gene3D" id="3.30.40.10">
    <property type="entry name" value="Zinc/RING finger domain, C3HC4 (zinc finger)"/>
    <property type="match status" value="1"/>
</dbReference>
<gene>
    <name evidence="4" type="ORF">HYH03_005555</name>
</gene>
<name>A0A835Y5E9_9CHLO</name>
<evidence type="ECO:0000256" key="1">
    <source>
        <dbReference type="PROSITE-ProRule" id="PRU00175"/>
    </source>
</evidence>
<dbReference type="InterPro" id="IPR013083">
    <property type="entry name" value="Znf_RING/FYVE/PHD"/>
</dbReference>
<feature type="region of interest" description="Disordered" evidence="2">
    <location>
        <begin position="752"/>
        <end position="772"/>
    </location>
</feature>
<feature type="domain" description="RING-type" evidence="3">
    <location>
        <begin position="71"/>
        <end position="114"/>
    </location>
</feature>
<dbReference type="PANTHER" id="PTHR16047">
    <property type="entry name" value="RFWD3 PROTEIN"/>
    <property type="match status" value="1"/>
</dbReference>
<dbReference type="GO" id="GO:0008270">
    <property type="term" value="F:zinc ion binding"/>
    <property type="evidence" value="ECO:0007669"/>
    <property type="project" value="UniProtKB-KW"/>
</dbReference>
<keyword evidence="5" id="KW-1185">Reference proteome</keyword>
<dbReference type="GO" id="GO:0036297">
    <property type="term" value="P:interstrand cross-link repair"/>
    <property type="evidence" value="ECO:0007669"/>
    <property type="project" value="InterPro"/>
</dbReference>
<protein>
    <recommendedName>
        <fullName evidence="3">RING-type domain-containing protein</fullName>
    </recommendedName>
</protein>
<dbReference type="PROSITE" id="PS50089">
    <property type="entry name" value="ZF_RING_2"/>
    <property type="match status" value="1"/>
</dbReference>